<dbReference type="CDD" id="cd17991">
    <property type="entry name" value="DEXHc_TRCF"/>
    <property type="match status" value="1"/>
</dbReference>
<keyword evidence="14" id="KW-1185">Reference proteome</keyword>
<dbReference type="SUPFAM" id="SSF141259">
    <property type="entry name" value="CarD-like"/>
    <property type="match status" value="1"/>
</dbReference>
<evidence type="ECO:0000256" key="6">
    <source>
        <dbReference type="ARBA" id="ARBA00022840"/>
    </source>
</evidence>
<keyword evidence="8 9" id="KW-0234">DNA repair</keyword>
<evidence type="ECO:0000256" key="2">
    <source>
        <dbReference type="ARBA" id="ARBA00022741"/>
    </source>
</evidence>
<dbReference type="Gene3D" id="2.40.10.170">
    <property type="match status" value="1"/>
</dbReference>
<evidence type="ECO:0000256" key="3">
    <source>
        <dbReference type="ARBA" id="ARBA00022763"/>
    </source>
</evidence>
<keyword evidence="6 9" id="KW-0067">ATP-binding</keyword>
<dbReference type="EC" id="3.6.4.-" evidence="9"/>
<dbReference type="Pfam" id="PF21132">
    <property type="entry name" value="MFD_D3"/>
    <property type="match status" value="1"/>
</dbReference>
<evidence type="ECO:0000256" key="7">
    <source>
        <dbReference type="ARBA" id="ARBA00023125"/>
    </source>
</evidence>
<dbReference type="SUPFAM" id="SSF52540">
    <property type="entry name" value="P-loop containing nucleoside triphosphate hydrolases"/>
    <property type="match status" value="4"/>
</dbReference>
<evidence type="ECO:0000313" key="14">
    <source>
        <dbReference type="Proteomes" id="UP000660021"/>
    </source>
</evidence>
<dbReference type="EMBL" id="JACOPR010000002">
    <property type="protein sequence ID" value="MBC5730240.1"/>
    <property type="molecule type" value="Genomic_DNA"/>
</dbReference>
<dbReference type="InterPro" id="IPR004576">
    <property type="entry name" value="Mfd"/>
</dbReference>
<dbReference type="Pfam" id="PF03461">
    <property type="entry name" value="TRCF"/>
    <property type="match status" value="1"/>
</dbReference>
<dbReference type="InterPro" id="IPR041471">
    <property type="entry name" value="UvrB_inter"/>
</dbReference>
<name>A0ABR7HRT3_9FIRM</name>
<dbReference type="PANTHER" id="PTHR47964">
    <property type="entry name" value="ATP-DEPENDENT DNA HELICASE HOMOLOG RECG, CHLOROPLASTIC"/>
    <property type="match status" value="1"/>
</dbReference>
<feature type="domain" description="Helicase C-terminal" evidence="12">
    <location>
        <begin position="821"/>
        <end position="976"/>
    </location>
</feature>
<feature type="domain" description="Helicase ATP-binding" evidence="11">
    <location>
        <begin position="639"/>
        <end position="800"/>
    </location>
</feature>
<dbReference type="PROSITE" id="PS51192">
    <property type="entry name" value="HELICASE_ATP_BIND_1"/>
    <property type="match status" value="1"/>
</dbReference>
<dbReference type="Pfam" id="PF00270">
    <property type="entry name" value="DEAD"/>
    <property type="match status" value="1"/>
</dbReference>
<keyword evidence="1 9" id="KW-0963">Cytoplasm</keyword>
<dbReference type="PROSITE" id="PS51194">
    <property type="entry name" value="HELICASE_CTER"/>
    <property type="match status" value="1"/>
</dbReference>
<organism evidence="13 14">
    <name type="scientific">Pseudoflavonifractor hominis</name>
    <dbReference type="NCBI Taxonomy" id="2763059"/>
    <lineage>
        <taxon>Bacteria</taxon>
        <taxon>Bacillati</taxon>
        <taxon>Bacillota</taxon>
        <taxon>Clostridia</taxon>
        <taxon>Eubacteriales</taxon>
        <taxon>Oscillospiraceae</taxon>
        <taxon>Pseudoflavonifractor</taxon>
    </lineage>
</organism>
<feature type="coiled-coil region" evidence="10">
    <location>
        <begin position="248"/>
        <end position="275"/>
    </location>
</feature>
<proteinExistence type="inferred from homology"/>
<evidence type="ECO:0000256" key="8">
    <source>
        <dbReference type="ARBA" id="ARBA00023204"/>
    </source>
</evidence>
<dbReference type="HAMAP" id="MF_00969">
    <property type="entry name" value="TRCF"/>
    <property type="match status" value="1"/>
</dbReference>
<keyword evidence="4 9" id="KW-0378">Hydrolase</keyword>
<evidence type="ECO:0000256" key="4">
    <source>
        <dbReference type="ARBA" id="ARBA00022801"/>
    </source>
</evidence>
<accession>A0ABR7HRT3</accession>
<dbReference type="InterPro" id="IPR047112">
    <property type="entry name" value="RecG/Mfd"/>
</dbReference>
<sequence length="1170" mass="130360">MQLLTQVLRELPEVRKLLAAIEEGGCPAAFSGLSPVLRAYIAAAVRRETGRSVVLLCADETEGERLSRDLRALTGEEVRLVAAREFTFHHAAVVSRQYEHRRLAAFHALLEGKSPLTVVTVEALLQRTLPPEALRRASRTIRLGESYDLNELAEALSAAGYTRGQQVEGVGQFALRGGILDFFSPAQERPVRVEFFGDEADSMGYFDVNTQRRTENCEEACFLPAAEVLPQLSPGGAEGLKERLTGLLSQVRRRKGDQAALLQNLEEDLERLTQETSFPALDRYLALVYPEMATAADYLPEDAVVLFSESPRVVERGKNYLWQMGEDTNALLENGTLAGECARFTRTLEELYARLSDWPVAYLDSFATGQYPMKPRTLLNLLAKQLPSYGTSLETAVSDLSHYLDEGYRAVVLVSSQQRADNLQALLREQGLRPAVDYALHALPESGKATIAVGGLSAGLEFPEARFAILTEGSAAPVKKARAKAVTNRAKLSSYADLSPGDLVVHEHHGVGRYQEMVKMQVDGVEKDYIKIAYAGADVLYVPATQLDLVSKYIGGGEDAQEKKKLSKLGGSDWEKAKTRAKKAVKDLAKGLIQLYAERQRQPGYAFSPDSEWMREFEEQFEYAETDDQLRCIEEIKRDMETARPMDRLLCGDVGYGKTEVAFRAIMKCVLDGKQAAILVPTTVLARQHFLSAKQRFARYPVDIDVVSRFRTSAQMKETLRRVEQGGVDLLIGTHRLFQKDVKFKDLGLLVIDEEQRFGVAHKERLKEISKQVDVLTLSATPIPRTLNMALSGIRDMSTLEQPPMDRQPVQTYVLEHDWGVLADAMRRELERGGQIYYLHNRVETITRTAARIKEMLGGEVSVGVAHGKMSQEELNDVMKRMSDGEVDILVCTTIIETGIDIANANTLIIEDADHMGLAQLHQIRGRVGRSSRRAYAYLTFRKGKVLSEVASKRLGAIREFAEFGSGFKIAMRDLEIRGAGNVLGPEQSGFMLSVGYDLYLKLLEEAVLEERGEPVPRNTECSADLTVAASIPDRYVPSPEQRMDLYRRIAAIRSEEDADDLTDELIDRYGDPPRTVNNLIAVALMRADAARNGILEINQKGTNLHFYLSDFQLERISTLCAERKYQGRLVVVPGERPCIALRLKKGEDALKWSRKLVEDYSATAPAVAE</sequence>
<dbReference type="RefSeq" id="WP_186963230.1">
    <property type="nucleotide sequence ID" value="NZ_JACOPR010000002.1"/>
</dbReference>
<dbReference type="InterPro" id="IPR011545">
    <property type="entry name" value="DEAD/DEAH_box_helicase_dom"/>
</dbReference>
<comment type="function">
    <text evidence="9">Couples transcription and DNA repair by recognizing RNA polymerase (RNAP) stalled at DNA lesions. Mediates ATP-dependent release of RNAP and its truncated transcript from the DNA, and recruitment of nucleotide excision repair machinery to the damaged site.</text>
</comment>
<keyword evidence="10" id="KW-0175">Coiled coil</keyword>
<gene>
    <name evidence="9 13" type="primary">mfd</name>
    <name evidence="13" type="ORF">H8S34_05240</name>
</gene>
<evidence type="ECO:0000259" key="12">
    <source>
        <dbReference type="PROSITE" id="PS51194"/>
    </source>
</evidence>
<dbReference type="SMART" id="SM01058">
    <property type="entry name" value="CarD_TRCF"/>
    <property type="match status" value="1"/>
</dbReference>
<keyword evidence="3 9" id="KW-0227">DNA damage</keyword>
<dbReference type="Gene3D" id="3.30.2060.10">
    <property type="entry name" value="Penicillin-binding protein 1b domain"/>
    <property type="match status" value="1"/>
</dbReference>
<protein>
    <recommendedName>
        <fullName evidence="9">Transcription-repair-coupling factor</fullName>
        <shortName evidence="9">TRCF</shortName>
        <ecNumber evidence="9">3.6.4.-</ecNumber>
    </recommendedName>
</protein>
<dbReference type="SMART" id="SM00490">
    <property type="entry name" value="HELICc"/>
    <property type="match status" value="1"/>
</dbReference>
<keyword evidence="2 9" id="KW-0547">Nucleotide-binding</keyword>
<dbReference type="SUPFAM" id="SSF143517">
    <property type="entry name" value="TRCF domain-like"/>
    <property type="match status" value="1"/>
</dbReference>
<comment type="subcellular location">
    <subcellularLocation>
        <location evidence="9">Cytoplasm</location>
    </subcellularLocation>
</comment>
<comment type="similarity">
    <text evidence="9">In the C-terminal section; belongs to the helicase family. RecG subfamily.</text>
</comment>
<dbReference type="InterPro" id="IPR001650">
    <property type="entry name" value="Helicase_C-like"/>
</dbReference>
<dbReference type="InterPro" id="IPR048635">
    <property type="entry name" value="MFD_D3"/>
</dbReference>
<dbReference type="Pfam" id="PF17757">
    <property type="entry name" value="UvrB_inter"/>
    <property type="match status" value="1"/>
</dbReference>
<dbReference type="Proteomes" id="UP000660021">
    <property type="component" value="Unassembled WGS sequence"/>
</dbReference>
<dbReference type="PANTHER" id="PTHR47964:SF1">
    <property type="entry name" value="ATP-DEPENDENT DNA HELICASE HOMOLOG RECG, CHLOROPLASTIC"/>
    <property type="match status" value="1"/>
</dbReference>
<dbReference type="InterPro" id="IPR014001">
    <property type="entry name" value="Helicase_ATP-bd"/>
</dbReference>
<keyword evidence="7 9" id="KW-0238">DNA-binding</keyword>
<evidence type="ECO:0000313" key="13">
    <source>
        <dbReference type="EMBL" id="MBC5730240.1"/>
    </source>
</evidence>
<dbReference type="InterPro" id="IPR037235">
    <property type="entry name" value="TRCF-like_C_D7"/>
</dbReference>
<comment type="caution">
    <text evidence="13">The sequence shown here is derived from an EMBL/GenBank/DDBJ whole genome shotgun (WGS) entry which is preliminary data.</text>
</comment>
<dbReference type="InterPro" id="IPR003711">
    <property type="entry name" value="CarD-like/TRCF_RID"/>
</dbReference>
<reference evidence="13 14" key="1">
    <citation type="submission" date="2020-08" db="EMBL/GenBank/DDBJ databases">
        <title>Genome public.</title>
        <authorList>
            <person name="Liu C."/>
            <person name="Sun Q."/>
        </authorList>
    </citation>
    <scope>NUCLEOTIDE SEQUENCE [LARGE SCALE GENOMIC DNA]</scope>
    <source>
        <strain evidence="13 14">New-38</strain>
    </source>
</reference>
<evidence type="ECO:0000256" key="1">
    <source>
        <dbReference type="ARBA" id="ARBA00022490"/>
    </source>
</evidence>
<dbReference type="Gene3D" id="3.90.1150.50">
    <property type="entry name" value="Transcription-repair-coupling factor, D7 domain"/>
    <property type="match status" value="1"/>
</dbReference>
<dbReference type="SMART" id="SM00487">
    <property type="entry name" value="DEXDc"/>
    <property type="match status" value="1"/>
</dbReference>
<dbReference type="InterPro" id="IPR005118">
    <property type="entry name" value="TRCF_C"/>
</dbReference>
<dbReference type="SMART" id="SM00982">
    <property type="entry name" value="TRCF"/>
    <property type="match status" value="1"/>
</dbReference>
<comment type="similarity">
    <text evidence="9">In the N-terminal section; belongs to the UvrB family.</text>
</comment>
<dbReference type="Pfam" id="PF00271">
    <property type="entry name" value="Helicase_C"/>
    <property type="match status" value="1"/>
</dbReference>
<keyword evidence="5" id="KW-0347">Helicase</keyword>
<dbReference type="NCBIfam" id="TIGR00580">
    <property type="entry name" value="mfd"/>
    <property type="match status" value="1"/>
</dbReference>
<evidence type="ECO:0000256" key="10">
    <source>
        <dbReference type="SAM" id="Coils"/>
    </source>
</evidence>
<dbReference type="Gene3D" id="3.40.50.300">
    <property type="entry name" value="P-loop containing nucleotide triphosphate hydrolases"/>
    <property type="match status" value="2"/>
</dbReference>
<evidence type="ECO:0000256" key="5">
    <source>
        <dbReference type="ARBA" id="ARBA00022806"/>
    </source>
</evidence>
<dbReference type="InterPro" id="IPR027417">
    <property type="entry name" value="P-loop_NTPase"/>
</dbReference>
<evidence type="ECO:0000256" key="9">
    <source>
        <dbReference type="HAMAP-Rule" id="MF_00969"/>
    </source>
</evidence>
<evidence type="ECO:0000259" key="11">
    <source>
        <dbReference type="PROSITE" id="PS51192"/>
    </source>
</evidence>
<dbReference type="InterPro" id="IPR036101">
    <property type="entry name" value="CarD-like/TRCF_RID_sf"/>
</dbReference>
<dbReference type="Gene3D" id="3.40.50.11180">
    <property type="match status" value="1"/>
</dbReference>
<dbReference type="Pfam" id="PF02559">
    <property type="entry name" value="CarD_TRCF_RID"/>
    <property type="match status" value="1"/>
</dbReference>